<organism evidence="3">
    <name type="scientific">Manihot esculenta</name>
    <name type="common">Cassava</name>
    <name type="synonym">Jatropha manihot</name>
    <dbReference type="NCBI Taxonomy" id="3983"/>
    <lineage>
        <taxon>Eukaryota</taxon>
        <taxon>Viridiplantae</taxon>
        <taxon>Streptophyta</taxon>
        <taxon>Embryophyta</taxon>
        <taxon>Tracheophyta</taxon>
        <taxon>Spermatophyta</taxon>
        <taxon>Magnoliopsida</taxon>
        <taxon>eudicotyledons</taxon>
        <taxon>Gunneridae</taxon>
        <taxon>Pentapetalae</taxon>
        <taxon>rosids</taxon>
        <taxon>fabids</taxon>
        <taxon>Malpighiales</taxon>
        <taxon>Euphorbiaceae</taxon>
        <taxon>Crotonoideae</taxon>
        <taxon>Manihoteae</taxon>
        <taxon>Manihot</taxon>
    </lineage>
</organism>
<dbReference type="SUPFAM" id="SSF49785">
    <property type="entry name" value="Galactose-binding domain-like"/>
    <property type="match status" value="2"/>
</dbReference>
<dbReference type="PANTHER" id="PTHR31490:SF3">
    <property type="entry name" value="GLYCOSYL HYDROLASE FAMILY 10 PROTEIN"/>
    <property type="match status" value="1"/>
</dbReference>
<dbReference type="PANTHER" id="PTHR31490">
    <property type="entry name" value="GLYCOSYL HYDROLASE"/>
    <property type="match status" value="1"/>
</dbReference>
<dbReference type="EMBL" id="CM004391">
    <property type="protein sequence ID" value="OAY51064.1"/>
    <property type="molecule type" value="Genomic_DNA"/>
</dbReference>
<dbReference type="GO" id="GO:0005975">
    <property type="term" value="P:carbohydrate metabolic process"/>
    <property type="evidence" value="ECO:0007669"/>
    <property type="project" value="InterPro"/>
</dbReference>
<name>A0A2C9VXI8_MANES</name>
<dbReference type="InterPro" id="IPR044846">
    <property type="entry name" value="GH10"/>
</dbReference>
<dbReference type="InterPro" id="IPR003305">
    <property type="entry name" value="CenC_carb-bd"/>
</dbReference>
<gene>
    <name evidence="3" type="ORF">MANES_05G185200</name>
</gene>
<protein>
    <recommendedName>
        <fullName evidence="2">CBM-cenC domain-containing protein</fullName>
    </recommendedName>
</protein>
<dbReference type="AlphaFoldDB" id="A0A2C9VXI8"/>
<accession>A0A2C9VXI8</accession>
<evidence type="ECO:0000256" key="1">
    <source>
        <dbReference type="ARBA" id="ARBA00022801"/>
    </source>
</evidence>
<feature type="domain" description="CBM-cenC" evidence="2">
    <location>
        <begin position="215"/>
        <end position="318"/>
    </location>
</feature>
<dbReference type="STRING" id="3983.A0A2C9VXI8"/>
<sequence>MAGSRGDTVIKTIMDQGISGSSGNTTINVITNHDFSQGQHSWHANGCSFSVVSAESGHKAFLTKRGGYYAVVSNRTESWQGLEQDITSIVSPGSTYYVTAYVGVSGNIQGTTDVQATLRVEYRNSPTDYLFIGRISLSKERWEKLEGKFSLPKKPDRVLFYLEGPSPAVDLLVQSVVITSSPPSEFYETSYQKVTSYQKETSNYQFVDTGYGEGNIMANPKFEDGLNKWSGRGCKLVLHESLACGKIVPLFGKVFACATERTQSWNGIEQEITGKVQAKVAYEAIAVVRIFGNNVSSADVRVTLCVQTTDLREEYIGIAKLALFPSNNFHT</sequence>
<reference evidence="3" key="1">
    <citation type="submission" date="2016-02" db="EMBL/GenBank/DDBJ databases">
        <title>WGS assembly of Manihot esculenta.</title>
        <authorList>
            <person name="Bredeson J.V."/>
            <person name="Prochnik S.E."/>
            <person name="Lyons J.B."/>
            <person name="Schmutz J."/>
            <person name="Grimwood J."/>
            <person name="Vrebalov J."/>
            <person name="Bart R.S."/>
            <person name="Amuge T."/>
            <person name="Ferguson M.E."/>
            <person name="Green R."/>
            <person name="Putnam N."/>
            <person name="Stites J."/>
            <person name="Rounsley S."/>
            <person name="Rokhsar D.S."/>
        </authorList>
    </citation>
    <scope>NUCLEOTIDE SEQUENCE [LARGE SCALE GENOMIC DNA]</scope>
    <source>
        <tissue evidence="3">Leaf</tissue>
    </source>
</reference>
<proteinExistence type="predicted"/>
<dbReference type="Pfam" id="PF02018">
    <property type="entry name" value="CBM_4_9"/>
    <property type="match status" value="2"/>
</dbReference>
<dbReference type="InterPro" id="IPR008979">
    <property type="entry name" value="Galactose-bd-like_sf"/>
</dbReference>
<evidence type="ECO:0000259" key="2">
    <source>
        <dbReference type="Pfam" id="PF02018"/>
    </source>
</evidence>
<feature type="domain" description="CBM-cenC" evidence="2">
    <location>
        <begin position="28"/>
        <end position="166"/>
    </location>
</feature>
<dbReference type="Gene3D" id="2.60.120.260">
    <property type="entry name" value="Galactose-binding domain-like"/>
    <property type="match status" value="2"/>
</dbReference>
<dbReference type="GO" id="GO:0004553">
    <property type="term" value="F:hydrolase activity, hydrolyzing O-glycosyl compounds"/>
    <property type="evidence" value="ECO:0007669"/>
    <property type="project" value="InterPro"/>
</dbReference>
<keyword evidence="1" id="KW-0378">Hydrolase</keyword>
<evidence type="ECO:0000313" key="3">
    <source>
        <dbReference type="EMBL" id="OAY51064.1"/>
    </source>
</evidence>